<evidence type="ECO:0000256" key="6">
    <source>
        <dbReference type="SAM" id="Phobius"/>
    </source>
</evidence>
<dbReference type="PANTHER" id="PTHR30086">
    <property type="entry name" value="ARGININE EXPORTER PROTEIN ARGO"/>
    <property type="match status" value="1"/>
</dbReference>
<dbReference type="PATRIC" id="fig|989403.3.peg.384"/>
<gene>
    <name evidence="7" type="primary">leuE_1</name>
    <name evidence="7" type="ORF">PsAD2_00363</name>
</gene>
<name>A0A166AZ67_9HYPH</name>
<proteinExistence type="predicted"/>
<evidence type="ECO:0000313" key="7">
    <source>
        <dbReference type="EMBL" id="KZL21739.1"/>
    </source>
</evidence>
<organism evidence="7 8">
    <name type="scientific">Pseudovibrio axinellae</name>
    <dbReference type="NCBI Taxonomy" id="989403"/>
    <lineage>
        <taxon>Bacteria</taxon>
        <taxon>Pseudomonadati</taxon>
        <taxon>Pseudomonadota</taxon>
        <taxon>Alphaproteobacteria</taxon>
        <taxon>Hyphomicrobiales</taxon>
        <taxon>Stappiaceae</taxon>
        <taxon>Pseudovibrio</taxon>
    </lineage>
</organism>
<dbReference type="PIRSF" id="PIRSF006324">
    <property type="entry name" value="LeuE"/>
    <property type="match status" value="1"/>
</dbReference>
<sequence>MPDYSTLLIFAVASLALTATPGPDMLLIASRSAAQGRRAGLATFAGIAMGTYAHALAAALGLSQLFLAVPIAYDVVRFVGAGYLAFLAWKAFTSPPQGDTLPSKIRKHSSSQMFRQGFLTNLLNPKMVVFVLALFPQFVKPEAGNVGIQILALATVLNAVGLIINGTVIMAASRLMKSFSGSGKLKHLANYVLGTVFAGLAARLAFESQR</sequence>
<feature type="transmembrane region" description="Helical" evidence="6">
    <location>
        <begin position="188"/>
        <end position="206"/>
    </location>
</feature>
<dbReference type="RefSeq" id="WP_068001400.1">
    <property type="nucleotide sequence ID" value="NZ_FOFM01000002.1"/>
</dbReference>
<keyword evidence="3 6" id="KW-0812">Transmembrane</keyword>
<comment type="subcellular location">
    <subcellularLocation>
        <location evidence="1">Cell membrane</location>
        <topology evidence="1">Multi-pass membrane protein</topology>
    </subcellularLocation>
</comment>
<reference evidence="7 8" key="1">
    <citation type="journal article" date="2016" name="Front. Microbiol.">
        <title>Comparative Genomic Analysis Reveals a Diverse Repertoire of Genes Involved in Prokaryote-Eukaryote Interactions within the Pseudovibrio Genus.</title>
        <authorList>
            <person name="Romano S."/>
            <person name="Fernandez-Guerra A."/>
            <person name="Reen F.J."/>
            <person name="Glockner F.O."/>
            <person name="Crowley S.P."/>
            <person name="O'Sullivan O."/>
            <person name="Cotter P.D."/>
            <person name="Adams C."/>
            <person name="Dobson A.D."/>
            <person name="O'Gara F."/>
        </authorList>
    </citation>
    <scope>NUCLEOTIDE SEQUENCE [LARGE SCALE GENOMIC DNA]</scope>
    <source>
        <strain evidence="7 8">Ad2</strain>
    </source>
</reference>
<dbReference type="InterPro" id="IPR001123">
    <property type="entry name" value="LeuE-type"/>
</dbReference>
<comment type="caution">
    <text evidence="7">The sequence shown here is derived from an EMBL/GenBank/DDBJ whole genome shotgun (WGS) entry which is preliminary data.</text>
</comment>
<keyword evidence="2" id="KW-1003">Cell membrane</keyword>
<accession>A0A166AZ67</accession>
<evidence type="ECO:0000256" key="5">
    <source>
        <dbReference type="ARBA" id="ARBA00023136"/>
    </source>
</evidence>
<dbReference type="PANTHER" id="PTHR30086:SF20">
    <property type="entry name" value="ARGININE EXPORTER PROTEIN ARGO-RELATED"/>
    <property type="match status" value="1"/>
</dbReference>
<evidence type="ECO:0000256" key="4">
    <source>
        <dbReference type="ARBA" id="ARBA00022989"/>
    </source>
</evidence>
<feature type="transmembrane region" description="Helical" evidence="6">
    <location>
        <begin position="113"/>
        <end position="135"/>
    </location>
</feature>
<evidence type="ECO:0000256" key="2">
    <source>
        <dbReference type="ARBA" id="ARBA00022475"/>
    </source>
</evidence>
<dbReference type="AlphaFoldDB" id="A0A166AZ67"/>
<dbReference type="OrthoDB" id="9804822at2"/>
<evidence type="ECO:0000313" key="8">
    <source>
        <dbReference type="Proteomes" id="UP000076577"/>
    </source>
</evidence>
<keyword evidence="5 6" id="KW-0472">Membrane</keyword>
<dbReference type="Proteomes" id="UP000076577">
    <property type="component" value="Unassembled WGS sequence"/>
</dbReference>
<dbReference type="GO" id="GO:0005886">
    <property type="term" value="C:plasma membrane"/>
    <property type="evidence" value="ECO:0007669"/>
    <property type="project" value="UniProtKB-SubCell"/>
</dbReference>
<evidence type="ECO:0000256" key="1">
    <source>
        <dbReference type="ARBA" id="ARBA00004651"/>
    </source>
</evidence>
<feature type="transmembrane region" description="Helical" evidence="6">
    <location>
        <begin position="6"/>
        <end position="29"/>
    </location>
</feature>
<keyword evidence="4 6" id="KW-1133">Transmembrane helix</keyword>
<dbReference type="Pfam" id="PF01810">
    <property type="entry name" value="LysE"/>
    <property type="match status" value="1"/>
</dbReference>
<dbReference type="GO" id="GO:0015171">
    <property type="term" value="F:amino acid transmembrane transporter activity"/>
    <property type="evidence" value="ECO:0007669"/>
    <property type="project" value="TreeGrafter"/>
</dbReference>
<feature type="transmembrane region" description="Helical" evidence="6">
    <location>
        <begin position="75"/>
        <end position="92"/>
    </location>
</feature>
<feature type="transmembrane region" description="Helical" evidence="6">
    <location>
        <begin position="147"/>
        <end position="176"/>
    </location>
</feature>
<keyword evidence="8" id="KW-1185">Reference proteome</keyword>
<dbReference type="STRING" id="989403.SAMN05421798_102155"/>
<protein>
    <submittedName>
        <fullName evidence="7">Leucine efflux protein</fullName>
    </submittedName>
</protein>
<feature type="transmembrane region" description="Helical" evidence="6">
    <location>
        <begin position="41"/>
        <end position="69"/>
    </location>
</feature>
<evidence type="ECO:0000256" key="3">
    <source>
        <dbReference type="ARBA" id="ARBA00022692"/>
    </source>
</evidence>
<dbReference type="EMBL" id="LMCB01000003">
    <property type="protein sequence ID" value="KZL21739.1"/>
    <property type="molecule type" value="Genomic_DNA"/>
</dbReference>